<dbReference type="AlphaFoldDB" id="A0A6N2AIC4"/>
<evidence type="ECO:0000313" key="2">
    <source>
        <dbReference type="EMBL" id="TMW81174.1"/>
    </source>
</evidence>
<evidence type="ECO:0000256" key="1">
    <source>
        <dbReference type="SAM" id="MobiDB-lite"/>
    </source>
</evidence>
<organism evidence="2">
    <name type="scientific">Solanum chilense</name>
    <name type="common">Tomato</name>
    <name type="synonym">Lycopersicon chilense</name>
    <dbReference type="NCBI Taxonomy" id="4083"/>
    <lineage>
        <taxon>Eukaryota</taxon>
        <taxon>Viridiplantae</taxon>
        <taxon>Streptophyta</taxon>
        <taxon>Embryophyta</taxon>
        <taxon>Tracheophyta</taxon>
        <taxon>Spermatophyta</taxon>
        <taxon>Magnoliopsida</taxon>
        <taxon>eudicotyledons</taxon>
        <taxon>Gunneridae</taxon>
        <taxon>Pentapetalae</taxon>
        <taxon>asterids</taxon>
        <taxon>lamiids</taxon>
        <taxon>Solanales</taxon>
        <taxon>Solanaceae</taxon>
        <taxon>Solanoideae</taxon>
        <taxon>Solaneae</taxon>
        <taxon>Solanum</taxon>
        <taxon>Solanum subgen. Lycopersicon</taxon>
    </lineage>
</organism>
<sequence>MKMPVIGENNAQEEKQEIEKGEEQEIKQTPELNLRPHTGSKHLDFNLSNFPMLSAIPIRNGFESLRNSKLASLPVDRGGALKTC</sequence>
<comment type="caution">
    <text evidence="2">The sequence shown here is derived from an EMBL/GenBank/DDBJ whole genome shotgun (WGS) entry which is preliminary data.</text>
</comment>
<name>A0A6N2AIC4_SOLCI</name>
<reference evidence="2" key="1">
    <citation type="submission" date="2019-05" db="EMBL/GenBank/DDBJ databases">
        <title>The de novo reference genome and transcriptome assemblies of the wild tomato species Solanum chilense.</title>
        <authorList>
            <person name="Stam R."/>
            <person name="Nosenko T."/>
            <person name="Hoerger A.C."/>
            <person name="Stephan W."/>
            <person name="Seidel M.A."/>
            <person name="Kuhn J.M.M."/>
            <person name="Haberer G."/>
            <person name="Tellier A."/>
        </authorList>
    </citation>
    <scope>NUCLEOTIDE SEQUENCE</scope>
    <source>
        <tissue evidence="2">Mature leaves</tissue>
    </source>
</reference>
<feature type="region of interest" description="Disordered" evidence="1">
    <location>
        <begin position="1"/>
        <end position="41"/>
    </location>
</feature>
<feature type="compositionally biased region" description="Basic and acidic residues" evidence="1">
    <location>
        <begin position="12"/>
        <end position="28"/>
    </location>
</feature>
<dbReference type="EMBL" id="RXGB01028897">
    <property type="protein sequence ID" value="TMW81174.1"/>
    <property type="molecule type" value="Genomic_DNA"/>
</dbReference>
<protein>
    <submittedName>
        <fullName evidence="2">Uncharacterized protein</fullName>
    </submittedName>
</protein>
<proteinExistence type="predicted"/>
<accession>A0A6N2AIC4</accession>
<gene>
    <name evidence="2" type="ORF">EJD97_011332</name>
</gene>